<dbReference type="EMBL" id="JAMFMA010000002">
    <property type="protein sequence ID" value="MCL6274149.1"/>
    <property type="molecule type" value="Genomic_DNA"/>
</dbReference>
<keyword evidence="1" id="KW-0812">Transmembrane</keyword>
<keyword evidence="4" id="KW-1185">Reference proteome</keyword>
<feature type="transmembrane region" description="Helical" evidence="1">
    <location>
        <begin position="6"/>
        <end position="26"/>
    </location>
</feature>
<feature type="domain" description="DUF3592" evidence="2">
    <location>
        <begin position="54"/>
        <end position="107"/>
    </location>
</feature>
<comment type="caution">
    <text evidence="3">The sequence shown here is derived from an EMBL/GenBank/DDBJ whole genome shotgun (WGS) entry which is preliminary data.</text>
</comment>
<evidence type="ECO:0000313" key="3">
    <source>
        <dbReference type="EMBL" id="MCL6274149.1"/>
    </source>
</evidence>
<organism evidence="3 4">
    <name type="scientific">Flagellimonas spongiicola</name>
    <dbReference type="NCBI Taxonomy" id="2942208"/>
    <lineage>
        <taxon>Bacteria</taxon>
        <taxon>Pseudomonadati</taxon>
        <taxon>Bacteroidota</taxon>
        <taxon>Flavobacteriia</taxon>
        <taxon>Flavobacteriales</taxon>
        <taxon>Flavobacteriaceae</taxon>
        <taxon>Flagellimonas</taxon>
    </lineage>
</organism>
<dbReference type="Pfam" id="PF12158">
    <property type="entry name" value="DUF3592"/>
    <property type="match status" value="1"/>
</dbReference>
<keyword evidence="1" id="KW-1133">Transmembrane helix</keyword>
<gene>
    <name evidence="3" type="ORF">M3P19_09015</name>
</gene>
<protein>
    <submittedName>
        <fullName evidence="3">DUF3592 domain-containing protein</fullName>
    </submittedName>
</protein>
<sequence>MASKKYTMWVVLYGGLFFLGLVLAYFSAQQYQKTKTLLMEGIRTTAVVRDLLTNYDSDGNTYTPVFEFKDRSNTLQTYKSPVSSSPPAYAVGDKVKIIYDRKDSSNVKTVTFWGLYRFSVILMMIASPLLVIGGSYLLYTYR</sequence>
<feature type="transmembrane region" description="Helical" evidence="1">
    <location>
        <begin position="115"/>
        <end position="139"/>
    </location>
</feature>
<evidence type="ECO:0000256" key="1">
    <source>
        <dbReference type="SAM" id="Phobius"/>
    </source>
</evidence>
<dbReference type="RefSeq" id="WP_249657337.1">
    <property type="nucleotide sequence ID" value="NZ_JAMFMA010000002.1"/>
</dbReference>
<evidence type="ECO:0000313" key="4">
    <source>
        <dbReference type="Proteomes" id="UP001203607"/>
    </source>
</evidence>
<dbReference type="InterPro" id="IPR021994">
    <property type="entry name" value="DUF3592"/>
</dbReference>
<proteinExistence type="predicted"/>
<evidence type="ECO:0000259" key="2">
    <source>
        <dbReference type="Pfam" id="PF12158"/>
    </source>
</evidence>
<reference evidence="3 4" key="1">
    <citation type="submission" date="2022-05" db="EMBL/GenBank/DDBJ databases">
        <authorList>
            <person name="Park J.-S."/>
        </authorList>
    </citation>
    <scope>NUCLEOTIDE SEQUENCE [LARGE SCALE GENOMIC DNA]</scope>
    <source>
        <strain evidence="3 4">2012CJ35-5</strain>
    </source>
</reference>
<dbReference type="Proteomes" id="UP001203607">
    <property type="component" value="Unassembled WGS sequence"/>
</dbReference>
<accession>A0ABT0PS06</accession>
<keyword evidence="1" id="KW-0472">Membrane</keyword>
<name>A0ABT0PS06_9FLAO</name>